<keyword evidence="6 10" id="KW-1133">Transmembrane helix</keyword>
<keyword evidence="9" id="KW-0604">Photosystem II</keyword>
<keyword evidence="5 10" id="KW-0812">Transmembrane</keyword>
<comment type="subcellular location">
    <subcellularLocation>
        <location evidence="1">Membrane</location>
        <topology evidence="1">Multi-pass membrane protein</topology>
    </subcellularLocation>
</comment>
<evidence type="ECO:0000256" key="1">
    <source>
        <dbReference type="ARBA" id="ARBA00004141"/>
    </source>
</evidence>
<name>A0A834VXI4_9FABA</name>
<keyword evidence="8 10" id="KW-0472">Membrane</keyword>
<dbReference type="InterPro" id="IPR000932">
    <property type="entry name" value="PS_antenna-like"/>
</dbReference>
<dbReference type="AlphaFoldDB" id="A0A834VXI4"/>
<feature type="transmembrane region" description="Helical" evidence="10">
    <location>
        <begin position="108"/>
        <end position="126"/>
    </location>
</feature>
<dbReference type="GO" id="GO:0009523">
    <property type="term" value="C:photosystem II"/>
    <property type="evidence" value="ECO:0007669"/>
    <property type="project" value="UniProtKB-KW"/>
</dbReference>
<protein>
    <submittedName>
        <fullName evidence="11">PsbB (Chloroplast)</fullName>
    </submittedName>
</protein>
<evidence type="ECO:0000256" key="3">
    <source>
        <dbReference type="ARBA" id="ARBA00022531"/>
    </source>
</evidence>
<evidence type="ECO:0000256" key="2">
    <source>
        <dbReference type="ARBA" id="ARBA00022494"/>
    </source>
</evidence>
<keyword evidence="2" id="KW-0148">Chlorophyll</keyword>
<keyword evidence="3" id="KW-0602">Photosynthesis</keyword>
<reference evidence="11" key="1">
    <citation type="submission" date="2020-09" db="EMBL/GenBank/DDBJ databases">
        <title>Genome-Enabled Discovery of Anthraquinone Biosynthesis in Senna tora.</title>
        <authorList>
            <person name="Kang S.-H."/>
            <person name="Pandey R.P."/>
            <person name="Lee C.-M."/>
            <person name="Sim J.-S."/>
            <person name="Jeong J.-T."/>
            <person name="Choi B.-S."/>
            <person name="Jung M."/>
            <person name="Ginzburg D."/>
            <person name="Zhao K."/>
            <person name="Won S.Y."/>
            <person name="Oh T.-J."/>
            <person name="Yu Y."/>
            <person name="Kim N.-H."/>
            <person name="Lee O.R."/>
            <person name="Lee T.-H."/>
            <person name="Bashyal P."/>
            <person name="Kim T.-S."/>
            <person name="Lee W.-H."/>
            <person name="Kawkins C."/>
            <person name="Kim C.-K."/>
            <person name="Kim J.S."/>
            <person name="Ahn B.O."/>
            <person name="Rhee S.Y."/>
            <person name="Sohng J.K."/>
        </authorList>
    </citation>
    <scope>NUCLEOTIDE SEQUENCE</scope>
    <source>
        <tissue evidence="11">Leaf</tissue>
    </source>
</reference>
<evidence type="ECO:0000256" key="8">
    <source>
        <dbReference type="ARBA" id="ARBA00023136"/>
    </source>
</evidence>
<sequence>MGWLEYHRRLYESRIWSYECGRAHIVFSGLCFLAAICIGIRSWNMVSDPYGLTGRVQSVNPAGVWKCPSTPTSVQRIAMGNIETVLSSSIAAVFFAAFVVAGTICPRVGLLLDMLVCSLFFFGHIWHGARTLFRDVFAGIDPDLDAQSNWSIPKTWRSNYKKTSSLIQHCFVPFGLYVFCDLNLT</sequence>
<evidence type="ECO:0000256" key="5">
    <source>
        <dbReference type="ARBA" id="ARBA00022692"/>
    </source>
</evidence>
<dbReference type="GO" id="GO:0009767">
    <property type="term" value="P:photosynthetic electron transport chain"/>
    <property type="evidence" value="ECO:0007669"/>
    <property type="project" value="InterPro"/>
</dbReference>
<evidence type="ECO:0000256" key="9">
    <source>
        <dbReference type="ARBA" id="ARBA00023276"/>
    </source>
</evidence>
<accession>A0A834VXI4</accession>
<feature type="transmembrane region" description="Helical" evidence="10">
    <location>
        <begin position="21"/>
        <end position="43"/>
    </location>
</feature>
<evidence type="ECO:0000256" key="6">
    <source>
        <dbReference type="ARBA" id="ARBA00022989"/>
    </source>
</evidence>
<feature type="transmembrane region" description="Helical" evidence="10">
    <location>
        <begin position="78"/>
        <end position="101"/>
    </location>
</feature>
<evidence type="ECO:0000256" key="4">
    <source>
        <dbReference type="ARBA" id="ARBA00022640"/>
    </source>
</evidence>
<keyword evidence="4" id="KW-0934">Plastid</keyword>
<proteinExistence type="predicted"/>
<dbReference type="OrthoDB" id="1843540at2759"/>
<evidence type="ECO:0000313" key="11">
    <source>
        <dbReference type="EMBL" id="KAF7800542.1"/>
    </source>
</evidence>
<keyword evidence="12" id="KW-1185">Reference proteome</keyword>
<dbReference type="EMBL" id="JAAIUW010000340">
    <property type="protein sequence ID" value="KAF7800542.1"/>
    <property type="molecule type" value="Genomic_DNA"/>
</dbReference>
<dbReference type="GO" id="GO:0016168">
    <property type="term" value="F:chlorophyll binding"/>
    <property type="evidence" value="ECO:0007669"/>
    <property type="project" value="UniProtKB-KW"/>
</dbReference>
<gene>
    <name evidence="11" type="ORF">G2W53_045041</name>
</gene>
<organism evidence="11 12">
    <name type="scientific">Senna tora</name>
    <dbReference type="NCBI Taxonomy" id="362788"/>
    <lineage>
        <taxon>Eukaryota</taxon>
        <taxon>Viridiplantae</taxon>
        <taxon>Streptophyta</taxon>
        <taxon>Embryophyta</taxon>
        <taxon>Tracheophyta</taxon>
        <taxon>Spermatophyta</taxon>
        <taxon>Magnoliopsida</taxon>
        <taxon>eudicotyledons</taxon>
        <taxon>Gunneridae</taxon>
        <taxon>Pentapetalae</taxon>
        <taxon>rosids</taxon>
        <taxon>fabids</taxon>
        <taxon>Fabales</taxon>
        <taxon>Fabaceae</taxon>
        <taxon>Caesalpinioideae</taxon>
        <taxon>Cassia clade</taxon>
        <taxon>Senna</taxon>
    </lineage>
</organism>
<dbReference type="Pfam" id="PF00421">
    <property type="entry name" value="PSII"/>
    <property type="match status" value="2"/>
</dbReference>
<comment type="caution">
    <text evidence="11">The sequence shown here is derived from an EMBL/GenBank/DDBJ whole genome shotgun (WGS) entry which is preliminary data.</text>
</comment>
<keyword evidence="7" id="KW-0157">Chromophore</keyword>
<dbReference type="Proteomes" id="UP000634136">
    <property type="component" value="Unassembled WGS sequence"/>
</dbReference>
<evidence type="ECO:0000256" key="7">
    <source>
        <dbReference type="ARBA" id="ARBA00022991"/>
    </source>
</evidence>
<evidence type="ECO:0000313" key="12">
    <source>
        <dbReference type="Proteomes" id="UP000634136"/>
    </source>
</evidence>
<dbReference type="SUPFAM" id="SSF161077">
    <property type="entry name" value="Photosystem II antenna protein-like"/>
    <property type="match status" value="1"/>
</dbReference>
<dbReference type="InterPro" id="IPR036001">
    <property type="entry name" value="PS_II_antenna-like_sf"/>
</dbReference>
<evidence type="ECO:0000256" key="10">
    <source>
        <dbReference type="SAM" id="Phobius"/>
    </source>
</evidence>